<comment type="caution">
    <text evidence="1">The sequence shown here is derived from an EMBL/GenBank/DDBJ whole genome shotgun (WGS) entry which is preliminary data.</text>
</comment>
<reference evidence="1" key="1">
    <citation type="journal article" date="2021" name="G3 (Bethesda)">
        <title>Genome and transcriptome analysis of the beet armyworm Spodoptera exigua reveals targets for pest control. .</title>
        <authorList>
            <person name="Simon S."/>
            <person name="Breeschoten T."/>
            <person name="Jansen H.J."/>
            <person name="Dirks R.P."/>
            <person name="Schranz M.E."/>
            <person name="Ros V.I.D."/>
        </authorList>
    </citation>
    <scope>NUCLEOTIDE SEQUENCE</scope>
    <source>
        <strain evidence="1">TB_SE_WUR_2020</strain>
    </source>
</reference>
<evidence type="ECO:0000313" key="1">
    <source>
        <dbReference type="EMBL" id="KAH9641718.1"/>
    </source>
</evidence>
<sequence length="104" mass="11835">MITPPNEHYKDINSKTILPAFTKHHIQAFAEVYKKKTKNAWQMYESRHLLTARAVRAGDFTYIKCQCMASMKKISYVVDIKLRNACGSIEETHCECAVGSGHEA</sequence>
<name>A0A922SLS6_SPOEX</name>
<dbReference type="AlphaFoldDB" id="A0A922SLS6"/>
<dbReference type="EMBL" id="JACEFF010000216">
    <property type="protein sequence ID" value="KAH9641718.1"/>
    <property type="molecule type" value="Genomic_DNA"/>
</dbReference>
<organism evidence="1 2">
    <name type="scientific">Spodoptera exigua</name>
    <name type="common">Beet armyworm</name>
    <name type="synonym">Noctua fulgens</name>
    <dbReference type="NCBI Taxonomy" id="7107"/>
    <lineage>
        <taxon>Eukaryota</taxon>
        <taxon>Metazoa</taxon>
        <taxon>Ecdysozoa</taxon>
        <taxon>Arthropoda</taxon>
        <taxon>Hexapoda</taxon>
        <taxon>Insecta</taxon>
        <taxon>Pterygota</taxon>
        <taxon>Neoptera</taxon>
        <taxon>Endopterygota</taxon>
        <taxon>Lepidoptera</taxon>
        <taxon>Glossata</taxon>
        <taxon>Ditrysia</taxon>
        <taxon>Noctuoidea</taxon>
        <taxon>Noctuidae</taxon>
        <taxon>Amphipyrinae</taxon>
        <taxon>Spodoptera</taxon>
    </lineage>
</organism>
<protein>
    <submittedName>
        <fullName evidence="1">Uncharacterized protein</fullName>
    </submittedName>
</protein>
<accession>A0A922SLS6</accession>
<evidence type="ECO:0000313" key="2">
    <source>
        <dbReference type="Proteomes" id="UP000814243"/>
    </source>
</evidence>
<dbReference type="Proteomes" id="UP000814243">
    <property type="component" value="Unassembled WGS sequence"/>
</dbReference>
<proteinExistence type="predicted"/>
<gene>
    <name evidence="1" type="ORF">HF086_006232</name>
</gene>